<gene>
    <name evidence="3" type="ORF">BGZ80_001435</name>
</gene>
<dbReference type="Pfam" id="PF22562">
    <property type="entry name" value="UBA_7"/>
    <property type="match status" value="1"/>
</dbReference>
<evidence type="ECO:0000313" key="4">
    <source>
        <dbReference type="Proteomes" id="UP000703661"/>
    </source>
</evidence>
<evidence type="ECO:0000256" key="1">
    <source>
        <dbReference type="SAM" id="MobiDB-lite"/>
    </source>
</evidence>
<feature type="region of interest" description="Disordered" evidence="1">
    <location>
        <begin position="1327"/>
        <end position="1471"/>
    </location>
</feature>
<feature type="compositionally biased region" description="Low complexity" evidence="1">
    <location>
        <begin position="203"/>
        <end position="248"/>
    </location>
</feature>
<feature type="compositionally biased region" description="Acidic residues" evidence="1">
    <location>
        <begin position="1370"/>
        <end position="1396"/>
    </location>
</feature>
<protein>
    <recommendedName>
        <fullName evidence="2">UBA domain-containing protein</fullName>
    </recommendedName>
</protein>
<evidence type="ECO:0000313" key="3">
    <source>
        <dbReference type="EMBL" id="KAG0010498.1"/>
    </source>
</evidence>
<accession>A0A9P6MRL6</accession>
<proteinExistence type="predicted"/>
<dbReference type="Proteomes" id="UP000703661">
    <property type="component" value="Unassembled WGS sequence"/>
</dbReference>
<feature type="region of interest" description="Disordered" evidence="1">
    <location>
        <begin position="203"/>
        <end position="281"/>
    </location>
</feature>
<dbReference type="InterPro" id="IPR016024">
    <property type="entry name" value="ARM-type_fold"/>
</dbReference>
<dbReference type="InterPro" id="IPR009060">
    <property type="entry name" value="UBA-like_sf"/>
</dbReference>
<comment type="caution">
    <text evidence="3">The sequence shown here is derived from an EMBL/GenBank/DDBJ whole genome shotgun (WGS) entry which is preliminary data.</text>
</comment>
<feature type="non-terminal residue" evidence="3">
    <location>
        <position position="1"/>
    </location>
</feature>
<sequence length="1747" mass="192719">MKIKKTPVKKLTVPPLPIRNLIKNLKDCPEAEIAIHIEATPEWIWPRGDLFHWVGVLNRFDEILDTLCKSHDMKKPQPKEFTPEDRRMTLAILNFSRLLLESCTNRNLYASYEQLNDLLHVRDLDVLEACLRLLLRPAQRHSAQRSARSIFTVSQDRLLAIAHSWGSKEYGLDMQQLADSNVDIPDRLKVLTFQFYRTIAPTKSTASQSATTPTVATTSTSAANTQTTSSGSSSTAPAGSSTPAQPAPGKHRRSSGSGASSSITSGANNGGTANTSSSTSEGMVVIQVPDPRQLGSTDYEILHHLIQEYNVPEEHHFQLLSRIRIATGISDPKRRRQLLTIRILAISVMSHVLSEAVVVEKFFVFEPEIIQSLTDLIHPDHNVSFSLQTVALFALDGLAHLRNKHPDVLTAINASASHGVLLYALRKIATGLDTENAVFTQEYLDAMFAFISFIISSQTGGNMVISAGIVPVLLQLLANKHPTQLKNVTRSVTILDSLNYGYTTAFMSFCSSGGLNSLVARIKEEVDYSLSLVKDAEASQMTGVTPTSVSLDKDSNKDDEVSPVPFERTALMKAMFKFVIHMMQSPGTQEGLRNLIDTTLPSTLKSVMENPNALGTSIYAHAINTMTSFIHNEPTSLTILQEAKIPQTLLASLSKDIPASNDVAMNLPGAFGAICLNSAGLEMFNKEFSIKKFFDIFTSIPHVRAFQDNDIASSLGVSMDELVRHQPTLKANKTRAKDAPPLGQVVEDDAARDDRKDTLVAQLIEASARFCESFFQNATSAKDFLKEDGIDILMQFYTLPTLPYDLANTPAFLTLSHLIKLLSETNPGVAISAVLKEVNRVLHDEQPLLKGAGPGSELFQYIDITNSSEEDIARGNSILRNLTSLHALSGLISDMFCAPAFSHGRNSASVLAAFVNAQGDRALAGFGQLHRSCVWESIALKRALQKNWNDPSPKSRKVYSPTLTPGTVDENIEEPVDEDKEMAPATPIIDAYTPSAINTKYFKFVLTQIPHYLTPMYQGMVKMLFHRRDIEPTQRAHSFQIADSLSKVLQEHISWKLQDSSAPASDRLTYLITMLRLLPFLFLDDRNPATLQTIMVVSFYRTGGLESLFSWLNLLWTEILAIQDSPKAIDEDEKDVLAKLHGSVEIILSVLQIFTSSKLLLESSHTAPLTSRDDKNRKQDFFEPHEFLVDVRLLVFPRIKDLWMDKHLDRCPPAIARHVIQIITNILKAAGELKPPVSAVPPVIVGTTTPNIFGARPIVPDANSVATLLDMGFPRSAAELALTRCGNQLERATEYLLTHQEVVAAAIYEQEREEAAARAAAIAAANASTTNEASTESAAGASNSENTENASGTQAAEGTTSNRNANGDHDGEEEDEGDGDHNDDGEDEEEDEDEEEMLRQALAMSQALDASLSGGESADAPHTQESVTEDSTVEVPAAVPGQEENANAVDEETSKDTEMEPSEDIDEEAKREEEYKAALELHKAHKEELSKGRDELKPLLVPRSLELIESIDDIIFNIRDMLVFLCKEKDSTVLDDLVKDLETTSNNYRDQANTTGKAFGSRLRLLALLFADAAIQSDMNEYGSTLSPLLTSILTRHVDSQAPQRDNAWLSPLLLMVESFLSLTDEPKVVPDETTTEGKAKAADKEMKEDIISPTEMDNLLRQSITLLKQQDLTKDIALSVFRILVRLTRHHRLAMEFLNANGLDLIFSTLRPERIGVQGQQNFIVMIMRHIIEDSVVLQATIEKEI</sequence>
<dbReference type="Gene3D" id="1.25.10.10">
    <property type="entry name" value="Leucine-rich Repeat Variant"/>
    <property type="match status" value="1"/>
</dbReference>
<dbReference type="InterPro" id="IPR010309">
    <property type="entry name" value="E3_Ub_ligase_DUF908"/>
</dbReference>
<dbReference type="InterPro" id="IPR011989">
    <property type="entry name" value="ARM-like"/>
</dbReference>
<dbReference type="InterPro" id="IPR015940">
    <property type="entry name" value="UBA"/>
</dbReference>
<dbReference type="SUPFAM" id="SSF48371">
    <property type="entry name" value="ARM repeat"/>
    <property type="match status" value="1"/>
</dbReference>
<dbReference type="CDD" id="cd14291">
    <property type="entry name" value="UBA1_NUB1_like"/>
    <property type="match status" value="1"/>
</dbReference>
<feature type="compositionally biased region" description="Polar residues" evidence="1">
    <location>
        <begin position="1354"/>
        <end position="1365"/>
    </location>
</feature>
<dbReference type="Pfam" id="PF06025">
    <property type="entry name" value="DUF913"/>
    <property type="match status" value="2"/>
</dbReference>
<dbReference type="EMBL" id="JAAAID010001326">
    <property type="protein sequence ID" value="KAG0010498.1"/>
    <property type="molecule type" value="Genomic_DNA"/>
</dbReference>
<feature type="compositionally biased region" description="Low complexity" evidence="1">
    <location>
        <begin position="1327"/>
        <end position="1353"/>
    </location>
</feature>
<keyword evidence="4" id="KW-1185">Reference proteome</keyword>
<dbReference type="SUPFAM" id="SSF46934">
    <property type="entry name" value="UBA-like"/>
    <property type="match status" value="1"/>
</dbReference>
<evidence type="ECO:0000259" key="2">
    <source>
        <dbReference type="PROSITE" id="PS50030"/>
    </source>
</evidence>
<dbReference type="InterPro" id="IPR010314">
    <property type="entry name" value="E3_Ub_ligase_DUF913"/>
</dbReference>
<feature type="compositionally biased region" description="Low complexity" evidence="1">
    <location>
        <begin position="255"/>
        <end position="280"/>
    </location>
</feature>
<dbReference type="PROSITE" id="PS50030">
    <property type="entry name" value="UBA"/>
    <property type="match status" value="1"/>
</dbReference>
<name>A0A9P6MRL6_9FUNG</name>
<organism evidence="3 4">
    <name type="scientific">Entomortierella chlamydospora</name>
    <dbReference type="NCBI Taxonomy" id="101097"/>
    <lineage>
        <taxon>Eukaryota</taxon>
        <taxon>Fungi</taxon>
        <taxon>Fungi incertae sedis</taxon>
        <taxon>Mucoromycota</taxon>
        <taxon>Mortierellomycotina</taxon>
        <taxon>Mortierellomycetes</taxon>
        <taxon>Mortierellales</taxon>
        <taxon>Mortierellaceae</taxon>
        <taxon>Entomortierella</taxon>
    </lineage>
</organism>
<dbReference type="SMART" id="SM00165">
    <property type="entry name" value="UBA"/>
    <property type="match status" value="1"/>
</dbReference>
<reference evidence="3" key="1">
    <citation type="journal article" date="2020" name="Fungal Divers.">
        <title>Resolving the Mortierellaceae phylogeny through synthesis of multi-gene phylogenetics and phylogenomics.</title>
        <authorList>
            <person name="Vandepol N."/>
            <person name="Liber J."/>
            <person name="Desiro A."/>
            <person name="Na H."/>
            <person name="Kennedy M."/>
            <person name="Barry K."/>
            <person name="Grigoriev I.V."/>
            <person name="Miller A.N."/>
            <person name="O'Donnell K."/>
            <person name="Stajich J.E."/>
            <person name="Bonito G."/>
        </authorList>
    </citation>
    <scope>NUCLEOTIDE SEQUENCE</scope>
    <source>
        <strain evidence="3">NRRL 2769</strain>
    </source>
</reference>
<feature type="domain" description="UBA" evidence="2">
    <location>
        <begin position="1259"/>
        <end position="1299"/>
    </location>
</feature>
<dbReference type="Gene3D" id="1.10.8.10">
    <property type="entry name" value="DNA helicase RuvA subunit, C-terminal domain"/>
    <property type="match status" value="1"/>
</dbReference>
<dbReference type="Pfam" id="PF06012">
    <property type="entry name" value="DUF908"/>
    <property type="match status" value="1"/>
</dbReference>